<protein>
    <submittedName>
        <fullName evidence="6">Putative HTH-type transcriptional regulator YtdP</fullName>
    </submittedName>
    <submittedName>
        <fullName evidence="5">Transcriptional regulator of rhamnoseutilization AraC family</fullName>
    </submittedName>
</protein>
<dbReference type="GO" id="GO:0043565">
    <property type="term" value="F:sequence-specific DNA binding"/>
    <property type="evidence" value="ECO:0007669"/>
    <property type="project" value="InterPro"/>
</dbReference>
<dbReference type="Pfam" id="PF07883">
    <property type="entry name" value="Cupin_2"/>
    <property type="match status" value="1"/>
</dbReference>
<keyword evidence="3" id="KW-0804">Transcription</keyword>
<dbReference type="CDD" id="cd06996">
    <property type="entry name" value="cupin_Lmo2851-like_N"/>
    <property type="match status" value="1"/>
</dbReference>
<dbReference type="Gene3D" id="2.60.120.10">
    <property type="entry name" value="Jelly Rolls"/>
    <property type="match status" value="1"/>
</dbReference>
<dbReference type="InterPro" id="IPR014710">
    <property type="entry name" value="RmlC-like_jellyroll"/>
</dbReference>
<dbReference type="Pfam" id="PF12833">
    <property type="entry name" value="HTH_18"/>
    <property type="match status" value="1"/>
</dbReference>
<sequence>MNTRILNALKQTTLIEEKQKASHCFVEDMPPYAINQELSLKAHGRVLSNYFFKNKDIYISRHNRYADYPTHTHTFLEMNYMLQGHATEIVDDKKITLNTGDLLLLDEGSTHSIKALGDNDLLINILFRTKNISINLLNDLRRSNNIFYDFLLSQVIEDSNHKRDYLVFTKKRNNEVQETLDRIIDEYYLKRDFSNSIIKSYLSILLVQLVREYPLNGPHQENKSSLLAIKVLKAIAEEYKTVSLEELANRYNYNKNYLSNIFKSEVGQTFSEVLTRQRLIQAHTLIASTSLPIATIMEQVGIKNKTFFYQKYKNYYKTLPSTDR</sequence>
<gene>
    <name evidence="5" type="ORF">Lp19_0809</name>
    <name evidence="6" type="ORF">LPJSA22_03208</name>
</gene>
<feature type="domain" description="HTH araC/xylS-type" evidence="4">
    <location>
        <begin position="229"/>
        <end position="324"/>
    </location>
</feature>
<keyword evidence="1" id="KW-0805">Transcription regulation</keyword>
<dbReference type="PANTHER" id="PTHR43280:SF28">
    <property type="entry name" value="HTH-TYPE TRANSCRIPTIONAL ACTIVATOR RHAS"/>
    <property type="match status" value="1"/>
</dbReference>
<dbReference type="InterPro" id="IPR018060">
    <property type="entry name" value="HTH_AraC"/>
</dbReference>
<evidence type="ECO:0000256" key="1">
    <source>
        <dbReference type="ARBA" id="ARBA00023015"/>
    </source>
</evidence>
<dbReference type="EMBL" id="MCOL01000001">
    <property type="protein sequence ID" value="ODO63186.1"/>
    <property type="molecule type" value="Genomic_DNA"/>
</dbReference>
<dbReference type="InterPro" id="IPR037923">
    <property type="entry name" value="HTH-like"/>
</dbReference>
<dbReference type="SUPFAM" id="SSF46689">
    <property type="entry name" value="Homeodomain-like"/>
    <property type="match status" value="1"/>
</dbReference>
<name>A0A162HIY0_LACPN</name>
<evidence type="ECO:0000256" key="3">
    <source>
        <dbReference type="ARBA" id="ARBA00023163"/>
    </source>
</evidence>
<dbReference type="Proteomes" id="UP000094892">
    <property type="component" value="Unassembled WGS sequence"/>
</dbReference>
<dbReference type="RefSeq" id="WP_024002564.1">
    <property type="nucleotide sequence ID" value="NZ_AP028145.1"/>
</dbReference>
<dbReference type="PANTHER" id="PTHR43280">
    <property type="entry name" value="ARAC-FAMILY TRANSCRIPTIONAL REGULATOR"/>
    <property type="match status" value="1"/>
</dbReference>
<dbReference type="AlphaFoldDB" id="A0A162HIY0"/>
<comment type="caution">
    <text evidence="5">The sequence shown here is derived from an EMBL/GenBank/DDBJ whole genome shotgun (WGS) entry which is preliminary data.</text>
</comment>
<evidence type="ECO:0000313" key="5">
    <source>
        <dbReference type="EMBL" id="KZU96833.1"/>
    </source>
</evidence>
<evidence type="ECO:0000259" key="4">
    <source>
        <dbReference type="PROSITE" id="PS01124"/>
    </source>
</evidence>
<dbReference type="InterPro" id="IPR013096">
    <property type="entry name" value="Cupin_2"/>
</dbReference>
<dbReference type="InterPro" id="IPR009057">
    <property type="entry name" value="Homeodomain-like_sf"/>
</dbReference>
<dbReference type="PATRIC" id="fig|1590.148.peg.2106"/>
<evidence type="ECO:0000313" key="6">
    <source>
        <dbReference type="EMBL" id="ODO63186.1"/>
    </source>
</evidence>
<evidence type="ECO:0000313" key="7">
    <source>
        <dbReference type="Proteomes" id="UP000076882"/>
    </source>
</evidence>
<dbReference type="PROSITE" id="PS01124">
    <property type="entry name" value="HTH_ARAC_FAMILY_2"/>
    <property type="match status" value="1"/>
</dbReference>
<dbReference type="GO" id="GO:0003700">
    <property type="term" value="F:DNA-binding transcription factor activity"/>
    <property type="evidence" value="ECO:0007669"/>
    <property type="project" value="InterPro"/>
</dbReference>
<evidence type="ECO:0000256" key="2">
    <source>
        <dbReference type="ARBA" id="ARBA00023125"/>
    </source>
</evidence>
<dbReference type="SMART" id="SM00342">
    <property type="entry name" value="HTH_ARAC"/>
    <property type="match status" value="1"/>
</dbReference>
<dbReference type="Proteomes" id="UP000076882">
    <property type="component" value="Unassembled WGS sequence"/>
</dbReference>
<evidence type="ECO:0000313" key="8">
    <source>
        <dbReference type="Proteomes" id="UP000094892"/>
    </source>
</evidence>
<proteinExistence type="predicted"/>
<dbReference type="SUPFAM" id="SSF51215">
    <property type="entry name" value="Regulatory protein AraC"/>
    <property type="match status" value="1"/>
</dbReference>
<dbReference type="EMBL" id="LUXM01000018">
    <property type="protein sequence ID" value="KZU96833.1"/>
    <property type="molecule type" value="Genomic_DNA"/>
</dbReference>
<dbReference type="GeneID" id="77216611"/>
<keyword evidence="2" id="KW-0238">DNA-binding</keyword>
<accession>A0A162HIY0</accession>
<reference evidence="5 7" key="1">
    <citation type="submission" date="2016-03" db="EMBL/GenBank/DDBJ databases">
        <title>Comparative genomics of 54 Lactobacillus plantarum strains reveals genomic uncoupling from niche constraints.</title>
        <authorList>
            <person name="Martino M.E."/>
        </authorList>
    </citation>
    <scope>NUCLEOTIDE SEQUENCE [LARGE SCALE GENOMIC DNA]</scope>
    <source>
        <strain evidence="5 7">19.1</strain>
    </source>
</reference>
<reference evidence="6 8" key="2">
    <citation type="submission" date="2016-08" db="EMBL/GenBank/DDBJ databases">
        <title>Genome sequencing of Lactobacillus plantarum JSA22, isolated from fermented soybean paste.</title>
        <authorList>
            <person name="Choi H.S."/>
        </authorList>
    </citation>
    <scope>NUCLEOTIDE SEQUENCE [LARGE SCALE GENOMIC DNA]</scope>
    <source>
        <strain evidence="6 8">JSA22</strain>
    </source>
</reference>
<organism evidence="5 7">
    <name type="scientific">Lactiplantibacillus plantarum</name>
    <name type="common">Lactobacillus plantarum</name>
    <dbReference type="NCBI Taxonomy" id="1590"/>
    <lineage>
        <taxon>Bacteria</taxon>
        <taxon>Bacillati</taxon>
        <taxon>Bacillota</taxon>
        <taxon>Bacilli</taxon>
        <taxon>Lactobacillales</taxon>
        <taxon>Lactobacillaceae</taxon>
        <taxon>Lactiplantibacillus</taxon>
    </lineage>
</organism>
<dbReference type="Gene3D" id="1.10.10.60">
    <property type="entry name" value="Homeodomain-like"/>
    <property type="match status" value="2"/>
</dbReference>